<dbReference type="InterPro" id="IPR024585">
    <property type="entry name" value="mTOR_dom"/>
</dbReference>
<dbReference type="SUPFAM" id="SSF48371">
    <property type="entry name" value="ARM repeat"/>
    <property type="match status" value="1"/>
</dbReference>
<organism evidence="2 3">
    <name type="scientific">Meganyctiphanes norvegica</name>
    <name type="common">Northern krill</name>
    <name type="synonym">Thysanopoda norvegica</name>
    <dbReference type="NCBI Taxonomy" id="48144"/>
    <lineage>
        <taxon>Eukaryota</taxon>
        <taxon>Metazoa</taxon>
        <taxon>Ecdysozoa</taxon>
        <taxon>Arthropoda</taxon>
        <taxon>Crustacea</taxon>
        <taxon>Multicrustacea</taxon>
        <taxon>Malacostraca</taxon>
        <taxon>Eumalacostraca</taxon>
        <taxon>Eucarida</taxon>
        <taxon>Euphausiacea</taxon>
        <taxon>Euphausiidae</taxon>
        <taxon>Meganyctiphanes</taxon>
    </lineage>
</organism>
<gene>
    <name evidence="2" type="ORF">MNOR_LOCUS20844</name>
</gene>
<dbReference type="InterPro" id="IPR016024">
    <property type="entry name" value="ARM-type_fold"/>
</dbReference>
<name>A0AAV2R4P9_MEGNR</name>
<sequence length="136" mass="15577">MYLQIWRTLVLLQIKLERAQQVKFSTSTEVFFKTAVVYANLQAVTFIFKSLGVKGVPYFARYSFTFICDSSDASFRDYLFQQLATLIGIVKQHIRNYLTDIIQVLKEFWVPGGKMETAITIISVVESIAVGSEFKI</sequence>
<evidence type="ECO:0000313" key="3">
    <source>
        <dbReference type="Proteomes" id="UP001497623"/>
    </source>
</evidence>
<dbReference type="AlphaFoldDB" id="A0AAV2R4P9"/>
<proteinExistence type="predicted"/>
<evidence type="ECO:0000259" key="1">
    <source>
        <dbReference type="Pfam" id="PF11865"/>
    </source>
</evidence>
<comment type="caution">
    <text evidence="2">The sequence shown here is derived from an EMBL/GenBank/DDBJ whole genome shotgun (WGS) entry which is preliminary data.</text>
</comment>
<evidence type="ECO:0000313" key="2">
    <source>
        <dbReference type="EMBL" id="CAL4115986.1"/>
    </source>
</evidence>
<protein>
    <recommendedName>
        <fullName evidence="1">Serine/threonine-protein kinase mTOR domain-containing protein</fullName>
    </recommendedName>
</protein>
<reference evidence="2 3" key="1">
    <citation type="submission" date="2024-05" db="EMBL/GenBank/DDBJ databases">
        <authorList>
            <person name="Wallberg A."/>
        </authorList>
    </citation>
    <scope>NUCLEOTIDE SEQUENCE [LARGE SCALE GENOMIC DNA]</scope>
</reference>
<keyword evidence="3" id="KW-1185">Reference proteome</keyword>
<dbReference type="Proteomes" id="UP001497623">
    <property type="component" value="Unassembled WGS sequence"/>
</dbReference>
<dbReference type="Pfam" id="PF11865">
    <property type="entry name" value="mTOR_dom"/>
    <property type="match status" value="1"/>
</dbReference>
<feature type="domain" description="Serine/threonine-protein kinase mTOR" evidence="1">
    <location>
        <begin position="40"/>
        <end position="91"/>
    </location>
</feature>
<accession>A0AAV2R4P9</accession>
<dbReference type="EMBL" id="CAXKWB010016341">
    <property type="protein sequence ID" value="CAL4115986.1"/>
    <property type="molecule type" value="Genomic_DNA"/>
</dbReference>